<dbReference type="HAMAP" id="MF_01885">
    <property type="entry name" value="tRNA_methyltr_TrmL"/>
    <property type="match status" value="1"/>
</dbReference>
<feature type="binding site" evidence="6 7">
    <location>
        <position position="116"/>
    </location>
    <ligand>
        <name>S-adenosyl-L-methionine</name>
        <dbReference type="ChEBI" id="CHEBI:59789"/>
    </ligand>
</feature>
<dbReference type="GO" id="GO:0005737">
    <property type="term" value="C:cytoplasm"/>
    <property type="evidence" value="ECO:0007669"/>
    <property type="project" value="UniProtKB-SubCell"/>
</dbReference>
<sequence>MPFLDQVIDELAQSAAMFAVVLFEPEIPPNTGNIIRLCANTGCELHLVEPLGFPLEDARLRRAGLDYHEYAALTVHKNWAACRQALVGRRMLAMTTRSSRPAFALAFAPGDVLVFGPESRGLPAEVLADFADSERLRLPMLPGQRSMNLSNAVAVTVFEAWRQQGFAGAV</sequence>
<evidence type="ECO:0000256" key="1">
    <source>
        <dbReference type="ARBA" id="ARBA00022490"/>
    </source>
</evidence>
<dbReference type="PIRSF" id="PIRSF029256">
    <property type="entry name" value="SpoU_TrmH_prd"/>
    <property type="match status" value="1"/>
</dbReference>
<dbReference type="PANTHER" id="PTHR42971:SF1">
    <property type="entry name" value="TRNA (CYTIDINE(34)-2'-O)-METHYLTRANSFERASE"/>
    <property type="match status" value="1"/>
</dbReference>
<evidence type="ECO:0000256" key="6">
    <source>
        <dbReference type="HAMAP-Rule" id="MF_01885"/>
    </source>
</evidence>
<proteinExistence type="inferred from homology"/>
<dbReference type="GO" id="GO:0003723">
    <property type="term" value="F:RNA binding"/>
    <property type="evidence" value="ECO:0007669"/>
    <property type="project" value="InterPro"/>
</dbReference>
<feature type="binding site" evidence="6 7">
    <location>
        <position position="94"/>
    </location>
    <ligand>
        <name>S-adenosyl-L-methionine</name>
        <dbReference type="ChEBI" id="CHEBI:59789"/>
    </ligand>
</feature>
<keyword evidence="4 6" id="KW-0949">S-adenosyl-L-methionine</keyword>
<evidence type="ECO:0000256" key="2">
    <source>
        <dbReference type="ARBA" id="ARBA00022603"/>
    </source>
</evidence>
<protein>
    <recommendedName>
        <fullName evidence="6">tRNA (cytidine(34)-2'-O)-methyltransferase</fullName>
        <ecNumber evidence="6">2.1.1.207</ecNumber>
    </recommendedName>
    <alternativeName>
        <fullName evidence="6">tRNA (cytidine/uridine-2'-O-)-methyltransferase TrmL</fullName>
    </alternativeName>
</protein>
<evidence type="ECO:0000259" key="8">
    <source>
        <dbReference type="Pfam" id="PF00588"/>
    </source>
</evidence>
<comment type="subunit">
    <text evidence="6">Homodimer.</text>
</comment>
<evidence type="ECO:0000256" key="3">
    <source>
        <dbReference type="ARBA" id="ARBA00022679"/>
    </source>
</evidence>
<comment type="subcellular location">
    <subcellularLocation>
        <location evidence="6">Cytoplasm</location>
    </subcellularLocation>
</comment>
<dbReference type="Gene3D" id="3.40.1280.10">
    <property type="match status" value="1"/>
</dbReference>
<evidence type="ECO:0000313" key="10">
    <source>
        <dbReference type="Proteomes" id="UP000197424"/>
    </source>
</evidence>
<dbReference type="SUPFAM" id="SSF75217">
    <property type="entry name" value="alpha/beta knot"/>
    <property type="match status" value="1"/>
</dbReference>
<keyword evidence="1 6" id="KW-0963">Cytoplasm</keyword>
<dbReference type="InterPro" id="IPR029026">
    <property type="entry name" value="tRNA_m1G_MTases_N"/>
</dbReference>
<dbReference type="InterPro" id="IPR029028">
    <property type="entry name" value="Alpha/beta_knot_MTases"/>
</dbReference>
<dbReference type="Pfam" id="PF00588">
    <property type="entry name" value="SpoU_methylase"/>
    <property type="match status" value="1"/>
</dbReference>
<evidence type="ECO:0000313" key="9">
    <source>
        <dbReference type="EMBL" id="ASJ22934.1"/>
    </source>
</evidence>
<comment type="catalytic activity">
    <reaction evidence="6">
        <text>cytidine(34) in tRNA + S-adenosyl-L-methionine = 2'-O-methylcytidine(34) in tRNA + S-adenosyl-L-homocysteine + H(+)</text>
        <dbReference type="Rhea" id="RHEA:43084"/>
        <dbReference type="Rhea" id="RHEA-COMP:10331"/>
        <dbReference type="Rhea" id="RHEA-COMP:10332"/>
        <dbReference type="ChEBI" id="CHEBI:15378"/>
        <dbReference type="ChEBI" id="CHEBI:57856"/>
        <dbReference type="ChEBI" id="CHEBI:59789"/>
        <dbReference type="ChEBI" id="CHEBI:74495"/>
        <dbReference type="ChEBI" id="CHEBI:82748"/>
        <dbReference type="EC" id="2.1.1.207"/>
    </reaction>
</comment>
<name>A0A248LEN2_9NEIS</name>
<dbReference type="InterPro" id="IPR001537">
    <property type="entry name" value="SpoU_MeTrfase"/>
</dbReference>
<dbReference type="CDD" id="cd18094">
    <property type="entry name" value="SpoU-like_TrmL"/>
    <property type="match status" value="1"/>
</dbReference>
<comment type="function">
    <text evidence="6">Methylates the ribose at the nucleotide 34 wobble position in the two leucyl isoacceptors tRNA(Leu)(CmAA) and tRNA(Leu)(cmnm5UmAA). Catalyzes the methyl transfer from S-adenosyl-L-methionine to the 2'-OH of the wobble nucleotide.</text>
</comment>
<dbReference type="GO" id="GO:0141098">
    <property type="term" value="F:tRNA (cytidine(34)-2'-O)-methyltransferase activity"/>
    <property type="evidence" value="ECO:0007669"/>
    <property type="project" value="RHEA"/>
</dbReference>
<keyword evidence="2 6" id="KW-0489">Methyltransferase</keyword>
<gene>
    <name evidence="6" type="primary">trmL</name>
    <name evidence="9" type="ORF">LHGZ1_0103</name>
</gene>
<dbReference type="EMBL" id="CP022115">
    <property type="protein sequence ID" value="ASJ22934.1"/>
    <property type="molecule type" value="Genomic_DNA"/>
</dbReference>
<dbReference type="GO" id="GO:0042802">
    <property type="term" value="F:identical protein binding"/>
    <property type="evidence" value="ECO:0007669"/>
    <property type="project" value="UniProtKB-ARBA"/>
</dbReference>
<keyword evidence="3 6" id="KW-0808">Transferase</keyword>
<dbReference type="EC" id="2.1.1.207" evidence="6"/>
<dbReference type="PANTHER" id="PTHR42971">
    <property type="entry name" value="TRNA (CYTIDINE(34)-2'-O)-METHYLTRANSFERASE"/>
    <property type="match status" value="1"/>
</dbReference>
<dbReference type="FunFam" id="3.40.1280.10:FF:000002">
    <property type="entry name" value="Peptidylprolyl isomerase"/>
    <property type="match status" value="1"/>
</dbReference>
<comment type="catalytic activity">
    <reaction evidence="6">
        <text>5-carboxymethylaminomethyluridine(34) in tRNA(Leu) + S-adenosyl-L-methionine = 5-carboxymethylaminomethyl-2'-O-methyluridine(34) in tRNA(Leu) + S-adenosyl-L-homocysteine + H(+)</text>
        <dbReference type="Rhea" id="RHEA:43088"/>
        <dbReference type="Rhea" id="RHEA-COMP:10333"/>
        <dbReference type="Rhea" id="RHEA-COMP:10334"/>
        <dbReference type="ChEBI" id="CHEBI:15378"/>
        <dbReference type="ChEBI" id="CHEBI:57856"/>
        <dbReference type="ChEBI" id="CHEBI:59789"/>
        <dbReference type="ChEBI" id="CHEBI:74508"/>
        <dbReference type="ChEBI" id="CHEBI:74511"/>
        <dbReference type="EC" id="2.1.1.207"/>
    </reaction>
</comment>
<keyword evidence="5 6" id="KW-0819">tRNA processing</keyword>
<dbReference type="InterPro" id="IPR016914">
    <property type="entry name" value="TrmL"/>
</dbReference>
<feature type="domain" description="tRNA/rRNA methyltransferase SpoU type" evidence="8">
    <location>
        <begin position="18"/>
        <end position="157"/>
    </location>
</feature>
<evidence type="ECO:0000256" key="7">
    <source>
        <dbReference type="PIRSR" id="PIRSR029256-1"/>
    </source>
</evidence>
<dbReference type="GO" id="GO:0141102">
    <property type="term" value="F:tRNA (5-carboxymethylaminomethyluridine(34)-2'-O)-methyltransferase activity"/>
    <property type="evidence" value="ECO:0007669"/>
    <property type="project" value="RHEA"/>
</dbReference>
<organism evidence="9 10">
    <name type="scientific">Laribacter hongkongensis</name>
    <dbReference type="NCBI Taxonomy" id="168471"/>
    <lineage>
        <taxon>Bacteria</taxon>
        <taxon>Pseudomonadati</taxon>
        <taxon>Pseudomonadota</taxon>
        <taxon>Betaproteobacteria</taxon>
        <taxon>Neisseriales</taxon>
        <taxon>Aquaspirillaceae</taxon>
        <taxon>Laribacter</taxon>
    </lineage>
</organism>
<comment type="similarity">
    <text evidence="6">Belongs to the class IV-like SAM-binding methyltransferase superfamily. RNA methyltransferase TrmH family. TrmL subfamily.</text>
</comment>
<feature type="binding site" evidence="6 7">
    <location>
        <position position="138"/>
    </location>
    <ligand>
        <name>S-adenosyl-L-methionine</name>
        <dbReference type="ChEBI" id="CHEBI:59789"/>
    </ligand>
</feature>
<dbReference type="Proteomes" id="UP000197424">
    <property type="component" value="Chromosome"/>
</dbReference>
<evidence type="ECO:0000256" key="5">
    <source>
        <dbReference type="ARBA" id="ARBA00022694"/>
    </source>
</evidence>
<reference evidence="10" key="1">
    <citation type="submission" date="2017-06" db="EMBL/GenBank/DDBJ databases">
        <title>Whole genome sequence of Laribacter hongkongensis LHGZ1.</title>
        <authorList>
            <person name="Chen D."/>
            <person name="Wu H."/>
            <person name="Chen J."/>
        </authorList>
    </citation>
    <scope>NUCLEOTIDE SEQUENCE [LARGE SCALE GENOMIC DNA]</scope>
    <source>
        <strain evidence="10">LHGZ1</strain>
    </source>
</reference>
<dbReference type="GO" id="GO:0002130">
    <property type="term" value="P:wobble position ribose methylation"/>
    <property type="evidence" value="ECO:0007669"/>
    <property type="project" value="TreeGrafter"/>
</dbReference>
<feature type="binding site" evidence="6 7">
    <location>
        <position position="146"/>
    </location>
    <ligand>
        <name>S-adenosyl-L-methionine</name>
        <dbReference type="ChEBI" id="CHEBI:59789"/>
    </ligand>
</feature>
<evidence type="ECO:0000256" key="4">
    <source>
        <dbReference type="ARBA" id="ARBA00022691"/>
    </source>
</evidence>
<accession>A0A248LEN2</accession>
<dbReference type="AlphaFoldDB" id="A0A248LEN2"/>